<evidence type="ECO:0000256" key="7">
    <source>
        <dbReference type="RuleBase" id="RU003346"/>
    </source>
</evidence>
<keyword evidence="4 9" id="KW-0812">Transmembrane</keyword>
<keyword evidence="6 9" id="KW-0472">Membrane</keyword>
<evidence type="ECO:0000313" key="11">
    <source>
        <dbReference type="EMBL" id="QIX00465.1"/>
    </source>
</evidence>
<evidence type="ECO:0000256" key="1">
    <source>
        <dbReference type="ARBA" id="ARBA00004141"/>
    </source>
</evidence>
<dbReference type="NCBIfam" id="TIGR00879">
    <property type="entry name" value="SP"/>
    <property type="match status" value="1"/>
</dbReference>
<protein>
    <recommendedName>
        <fullName evidence="10">Major facilitator superfamily (MFS) profile domain-containing protein</fullName>
    </recommendedName>
</protein>
<feature type="transmembrane region" description="Helical" evidence="9">
    <location>
        <begin position="91"/>
        <end position="110"/>
    </location>
</feature>
<feature type="transmembrane region" description="Helical" evidence="9">
    <location>
        <begin position="479"/>
        <end position="500"/>
    </location>
</feature>
<evidence type="ECO:0000256" key="2">
    <source>
        <dbReference type="ARBA" id="ARBA00010992"/>
    </source>
</evidence>
<dbReference type="FunFam" id="1.20.1250.20:FF:000026">
    <property type="entry name" value="MFS quinate transporter QutD"/>
    <property type="match status" value="1"/>
</dbReference>
<dbReference type="AlphaFoldDB" id="A0A6H0Y0N0"/>
<feature type="transmembrane region" description="Helical" evidence="9">
    <location>
        <begin position="122"/>
        <end position="142"/>
    </location>
</feature>
<evidence type="ECO:0000313" key="12">
    <source>
        <dbReference type="Proteomes" id="UP000503462"/>
    </source>
</evidence>
<name>A0A6H0Y0N0_9PEZI</name>
<gene>
    <name evidence="11" type="ORF">AMS68_005982</name>
</gene>
<evidence type="ECO:0000256" key="9">
    <source>
        <dbReference type="SAM" id="Phobius"/>
    </source>
</evidence>
<keyword evidence="12" id="KW-1185">Reference proteome</keyword>
<dbReference type="PROSITE" id="PS00216">
    <property type="entry name" value="SUGAR_TRANSPORT_1"/>
    <property type="match status" value="1"/>
</dbReference>
<feature type="domain" description="Major facilitator superfamily (MFS) profile" evidence="10">
    <location>
        <begin position="48"/>
        <end position="504"/>
    </location>
</feature>
<feature type="region of interest" description="Disordered" evidence="8">
    <location>
        <begin position="1"/>
        <end position="21"/>
    </location>
</feature>
<dbReference type="PROSITE" id="PS00217">
    <property type="entry name" value="SUGAR_TRANSPORT_2"/>
    <property type="match status" value="1"/>
</dbReference>
<dbReference type="Proteomes" id="UP000503462">
    <property type="component" value="Chromosome 4"/>
</dbReference>
<dbReference type="InterPro" id="IPR050360">
    <property type="entry name" value="MFS_Sugar_Transporters"/>
</dbReference>
<comment type="similarity">
    <text evidence="2 7">Belongs to the major facilitator superfamily. Sugar transporter (TC 2.A.1.1) family.</text>
</comment>
<dbReference type="SUPFAM" id="SSF103473">
    <property type="entry name" value="MFS general substrate transporter"/>
    <property type="match status" value="1"/>
</dbReference>
<dbReference type="PANTHER" id="PTHR48022">
    <property type="entry name" value="PLASTIDIC GLUCOSE TRANSPORTER 4"/>
    <property type="match status" value="1"/>
</dbReference>
<dbReference type="OrthoDB" id="8120565at2759"/>
<dbReference type="InterPro" id="IPR005829">
    <property type="entry name" value="Sugar_transporter_CS"/>
</dbReference>
<reference evidence="11 12" key="1">
    <citation type="journal article" date="2016" name="Sci. Rep.">
        <title>Peltaster fructicola genome reveals evolution from an invasive phytopathogen to an ectophytic parasite.</title>
        <authorList>
            <person name="Xu C."/>
            <person name="Chen H."/>
            <person name="Gleason M.L."/>
            <person name="Xu J.R."/>
            <person name="Liu H."/>
            <person name="Zhang R."/>
            <person name="Sun G."/>
        </authorList>
    </citation>
    <scope>NUCLEOTIDE SEQUENCE [LARGE SCALE GENOMIC DNA]</scope>
    <source>
        <strain evidence="11 12">LNHT1506</strain>
    </source>
</reference>
<comment type="subcellular location">
    <subcellularLocation>
        <location evidence="1">Membrane</location>
        <topology evidence="1">Multi-pass membrane protein</topology>
    </subcellularLocation>
</comment>
<feature type="transmembrane region" description="Helical" evidence="9">
    <location>
        <begin position="318"/>
        <end position="338"/>
    </location>
</feature>
<feature type="transmembrane region" description="Helical" evidence="9">
    <location>
        <begin position="148"/>
        <end position="169"/>
    </location>
</feature>
<keyword evidence="3 7" id="KW-0813">Transport</keyword>
<feature type="transmembrane region" description="Helical" evidence="9">
    <location>
        <begin position="353"/>
        <end position="374"/>
    </location>
</feature>
<feature type="transmembrane region" description="Helical" evidence="9">
    <location>
        <begin position="411"/>
        <end position="431"/>
    </location>
</feature>
<keyword evidence="5 9" id="KW-1133">Transmembrane helix</keyword>
<evidence type="ECO:0000256" key="8">
    <source>
        <dbReference type="SAM" id="MobiDB-lite"/>
    </source>
</evidence>
<accession>A0A6H0Y0N0</accession>
<organism evidence="11 12">
    <name type="scientific">Peltaster fructicola</name>
    <dbReference type="NCBI Taxonomy" id="286661"/>
    <lineage>
        <taxon>Eukaryota</taxon>
        <taxon>Fungi</taxon>
        <taxon>Dikarya</taxon>
        <taxon>Ascomycota</taxon>
        <taxon>Pezizomycotina</taxon>
        <taxon>Dothideomycetes</taxon>
        <taxon>Dothideomycetes incertae sedis</taxon>
        <taxon>Peltaster</taxon>
    </lineage>
</organism>
<evidence type="ECO:0000256" key="4">
    <source>
        <dbReference type="ARBA" id="ARBA00022692"/>
    </source>
</evidence>
<evidence type="ECO:0000256" key="5">
    <source>
        <dbReference type="ARBA" id="ARBA00022989"/>
    </source>
</evidence>
<proteinExistence type="inferred from homology"/>
<feature type="transmembrane region" description="Helical" evidence="9">
    <location>
        <begin position="181"/>
        <end position="201"/>
    </location>
</feature>
<dbReference type="InterPro" id="IPR003663">
    <property type="entry name" value="Sugar/inositol_transpt"/>
</dbReference>
<sequence length="533" mass="59456">MEMHDLGQQENEPLLDCDGSQQTSPLRSTAYCQPGIKGLFSSRYVVYCALFAALGGLLFGYDQGVISVILVEPQFLQRFWEVADNAPGAGFYKGLLTAMIEFGALFGAFNQGWIADWISRKYSIMLAAGIFIAGSILQTSAISYSTLVFARFVGGIGIGMLSMVTPLYISEISPPEIRGSLLVLEELSIVTGIVIAFWITYGTRHIDSEWAWRLPFALQILPGLMLAIGISYLPFSPRWLMAQDRDQDASRSLCQLRQLPETDARIIRELEAIKTEIVLYRSINAEQSPEMKHKGVLQRELTSWADLFRQGCWHRTRIGIGIMFFQQFVGINALIYYAPSMLKILGLSYDTRLIMSGIINMAQLLGVVTSIWTMDHIGRRPLLLSGSLVMFVCHLVIATLVGRFSHDWNGIAGWTCVALLLFYMFAFGATWGPVPWCLSSELFTQHLRARGVAISACSNWLNNGIIATITPGLVENTGYGAYVFFACFCLLSLVWTYYLVPETAGKSLEEINQVFHTQTHPSGRRHNADRQSP</sequence>
<feature type="transmembrane region" description="Helical" evidence="9">
    <location>
        <begin position="216"/>
        <end position="235"/>
    </location>
</feature>
<dbReference type="EMBL" id="CP051142">
    <property type="protein sequence ID" value="QIX00465.1"/>
    <property type="molecule type" value="Genomic_DNA"/>
</dbReference>
<dbReference type="InterPro" id="IPR036259">
    <property type="entry name" value="MFS_trans_sf"/>
</dbReference>
<dbReference type="PRINTS" id="PR00171">
    <property type="entry name" value="SUGRTRNSPORT"/>
</dbReference>
<dbReference type="PANTHER" id="PTHR48022:SF14">
    <property type="entry name" value="MAJOR FACILITATOR SUPERFAMILY (MFS) PROFILE DOMAIN-CONTAINING PROTEIN-RELATED"/>
    <property type="match status" value="1"/>
</dbReference>
<feature type="transmembrane region" description="Helical" evidence="9">
    <location>
        <begin position="381"/>
        <end position="405"/>
    </location>
</feature>
<dbReference type="InterPro" id="IPR020846">
    <property type="entry name" value="MFS_dom"/>
</dbReference>
<evidence type="ECO:0000259" key="10">
    <source>
        <dbReference type="PROSITE" id="PS50850"/>
    </source>
</evidence>
<dbReference type="Pfam" id="PF00083">
    <property type="entry name" value="Sugar_tr"/>
    <property type="match status" value="1"/>
</dbReference>
<dbReference type="GO" id="GO:0005351">
    <property type="term" value="F:carbohydrate:proton symporter activity"/>
    <property type="evidence" value="ECO:0007669"/>
    <property type="project" value="TreeGrafter"/>
</dbReference>
<feature type="transmembrane region" description="Helical" evidence="9">
    <location>
        <begin position="452"/>
        <end position="473"/>
    </location>
</feature>
<evidence type="ECO:0000256" key="3">
    <source>
        <dbReference type="ARBA" id="ARBA00022448"/>
    </source>
</evidence>
<dbReference type="Gene3D" id="1.20.1250.20">
    <property type="entry name" value="MFS general substrate transporter like domains"/>
    <property type="match status" value="1"/>
</dbReference>
<feature type="transmembrane region" description="Helical" evidence="9">
    <location>
        <begin position="44"/>
        <end position="71"/>
    </location>
</feature>
<evidence type="ECO:0000256" key="6">
    <source>
        <dbReference type="ARBA" id="ARBA00023136"/>
    </source>
</evidence>
<dbReference type="PROSITE" id="PS50850">
    <property type="entry name" value="MFS"/>
    <property type="match status" value="1"/>
</dbReference>
<dbReference type="InterPro" id="IPR005828">
    <property type="entry name" value="MFS_sugar_transport-like"/>
</dbReference>
<dbReference type="GO" id="GO:0016020">
    <property type="term" value="C:membrane"/>
    <property type="evidence" value="ECO:0007669"/>
    <property type="project" value="UniProtKB-SubCell"/>
</dbReference>